<dbReference type="SUPFAM" id="SSF51445">
    <property type="entry name" value="(Trans)glycosidases"/>
    <property type="match status" value="1"/>
</dbReference>
<dbReference type="InterPro" id="IPR029018">
    <property type="entry name" value="Hex-like_dom2"/>
</dbReference>
<dbReference type="Gene3D" id="2.60.120.260">
    <property type="entry name" value="Galactose-binding domain-like"/>
    <property type="match status" value="1"/>
</dbReference>
<comment type="caution">
    <text evidence="11">The sequence shown here is derived from an EMBL/GenBank/DDBJ whole genome shotgun (WGS) entry which is preliminary data.</text>
</comment>
<evidence type="ECO:0000313" key="11">
    <source>
        <dbReference type="EMBL" id="MBO8429494.1"/>
    </source>
</evidence>
<evidence type="ECO:0000256" key="2">
    <source>
        <dbReference type="ARBA" id="ARBA00006285"/>
    </source>
</evidence>
<evidence type="ECO:0000256" key="3">
    <source>
        <dbReference type="ARBA" id="ARBA00012663"/>
    </source>
</evidence>
<dbReference type="InterPro" id="IPR059177">
    <property type="entry name" value="GH29D-like_dom"/>
</dbReference>
<accession>A0A9D9DQR7</accession>
<keyword evidence="4" id="KW-0378">Hydrolase</keyword>
<evidence type="ECO:0000256" key="1">
    <source>
        <dbReference type="ARBA" id="ARBA00001231"/>
    </source>
</evidence>
<dbReference type="SUPFAM" id="SSF55545">
    <property type="entry name" value="beta-N-acetylhexosaminidase-like domain"/>
    <property type="match status" value="1"/>
</dbReference>
<feature type="active site" description="Proton donor" evidence="6">
    <location>
        <position position="333"/>
    </location>
</feature>
<reference evidence="11" key="1">
    <citation type="submission" date="2020-10" db="EMBL/GenBank/DDBJ databases">
        <authorList>
            <person name="Gilroy R."/>
        </authorList>
    </citation>
    <scope>NUCLEOTIDE SEQUENCE</scope>
    <source>
        <strain evidence="11">15467</strain>
    </source>
</reference>
<evidence type="ECO:0000256" key="4">
    <source>
        <dbReference type="ARBA" id="ARBA00022801"/>
    </source>
</evidence>
<evidence type="ECO:0000259" key="8">
    <source>
        <dbReference type="Pfam" id="PF00728"/>
    </source>
</evidence>
<proteinExistence type="inferred from homology"/>
<dbReference type="EC" id="3.2.1.52" evidence="3"/>
<comment type="catalytic activity">
    <reaction evidence="1">
        <text>Hydrolysis of terminal non-reducing N-acetyl-D-hexosamine residues in N-acetyl-beta-D-hexosaminides.</text>
        <dbReference type="EC" id="3.2.1.52"/>
    </reaction>
</comment>
<dbReference type="Pfam" id="PF02838">
    <property type="entry name" value="Glyco_hydro_20b"/>
    <property type="match status" value="1"/>
</dbReference>
<dbReference type="PANTHER" id="PTHR22600">
    <property type="entry name" value="BETA-HEXOSAMINIDASE"/>
    <property type="match status" value="1"/>
</dbReference>
<feature type="domain" description="GH29D-like beta-sandwich" evidence="10">
    <location>
        <begin position="538"/>
        <end position="594"/>
    </location>
</feature>
<evidence type="ECO:0000313" key="12">
    <source>
        <dbReference type="Proteomes" id="UP000823635"/>
    </source>
</evidence>
<dbReference type="PANTHER" id="PTHR22600:SF57">
    <property type="entry name" value="BETA-N-ACETYLHEXOSAMINIDASE"/>
    <property type="match status" value="1"/>
</dbReference>
<dbReference type="PRINTS" id="PR00738">
    <property type="entry name" value="GLHYDRLASE20"/>
</dbReference>
<feature type="domain" description="Glycoside hydrolase family 20 catalytic" evidence="8">
    <location>
        <begin position="160"/>
        <end position="504"/>
    </location>
</feature>
<gene>
    <name evidence="11" type="ORF">IAC68_06150</name>
</gene>
<evidence type="ECO:0000256" key="5">
    <source>
        <dbReference type="ARBA" id="ARBA00023295"/>
    </source>
</evidence>
<dbReference type="GO" id="GO:0016020">
    <property type="term" value="C:membrane"/>
    <property type="evidence" value="ECO:0007669"/>
    <property type="project" value="TreeGrafter"/>
</dbReference>
<feature type="signal peptide" evidence="7">
    <location>
        <begin position="1"/>
        <end position="21"/>
    </location>
</feature>
<evidence type="ECO:0000256" key="7">
    <source>
        <dbReference type="SAM" id="SignalP"/>
    </source>
</evidence>
<dbReference type="SUPFAM" id="SSF49785">
    <property type="entry name" value="Galactose-binding domain-like"/>
    <property type="match status" value="1"/>
</dbReference>
<evidence type="ECO:0000259" key="9">
    <source>
        <dbReference type="Pfam" id="PF02838"/>
    </source>
</evidence>
<protein>
    <recommendedName>
        <fullName evidence="3">beta-N-acetylhexosaminidase</fullName>
        <ecNumber evidence="3">3.2.1.52</ecNumber>
    </recommendedName>
</protein>
<comment type="similarity">
    <text evidence="2">Belongs to the glycosyl hydrolase 20 family.</text>
</comment>
<dbReference type="InterPro" id="IPR015882">
    <property type="entry name" value="HEX_bac_N"/>
</dbReference>
<dbReference type="Pfam" id="PF13290">
    <property type="entry name" value="CHB_HEX_C_1"/>
    <property type="match status" value="1"/>
</dbReference>
<dbReference type="EMBL" id="JADINB010000136">
    <property type="protein sequence ID" value="MBO8429494.1"/>
    <property type="molecule type" value="Genomic_DNA"/>
</dbReference>
<sequence>MKHLLTVFSILFMLLPAYLTAHEQARHNLDLIPKPQKVEEKEGVFKLNPETAIVSDDPFNARYLADILNNSTGLGIRQGGNKEESNTITLTIDPESNIPQEGYVLSVTPEKIVATSSTSKGSFYAIQTLLQLLPPSVYGNPTGDEKWEVPCVRIEDSPRFPYRGLMMDVSRTFFSLDYIYRFLDWMAYHKLNVFQWHITDDNGWRIEIKKYPELTSKGAWRGPGEVLPAAYGSGNKRYGGFYTQKEIKEVIEYAAKRNIEIIPEIDMPGHSKAVISTYPQTGCDNKTHFVSINGEVKNVWCVGNEDNYKMLDNIIKEVAALFPSKIIHVGGDEVNMDNWKECSKCHALMKKMNMKDPAELQNYFMHKVETIINKYGKTMAGWDEILDGGRLDPSTRIYSWRNIKKPLEAVERGHQTVVQLSEYYYFDMKQSPAERGHNWAAVIPIERVYSLDPIESCNIPENMKNMVLGAQGALWAELLNKPSRFSEYQYYPRTCALAETVWTNPELRDFNDFQTRLEKTHFERLFHMGIAFRVEAPGVTYRDNKLIVTLPYDWAVVRYTTDGSEPSCTSNIYTGDIVTFEPKKFRFATFYKDLFKSITVTADNIVPDYIKPETVIETSFGEHRSFPKSNVTDYNFNTYWRTERTGVEGDYVTYLFKEPVKCSKITVNSSVPNIDLYGVTDGYVEYTYNGTDWIKGDDFADNTAVIVPENGKEIKGVKIVFTDTTDALCVALQDLKIE</sequence>
<keyword evidence="7" id="KW-0732">Signal</keyword>
<dbReference type="AlphaFoldDB" id="A0A9D9DQR7"/>
<dbReference type="Pfam" id="PF00728">
    <property type="entry name" value="Glyco_hydro_20"/>
    <property type="match status" value="1"/>
</dbReference>
<dbReference type="GO" id="GO:0005975">
    <property type="term" value="P:carbohydrate metabolic process"/>
    <property type="evidence" value="ECO:0007669"/>
    <property type="project" value="InterPro"/>
</dbReference>
<dbReference type="Gene3D" id="3.20.20.80">
    <property type="entry name" value="Glycosidases"/>
    <property type="match status" value="1"/>
</dbReference>
<feature type="chain" id="PRO_5038855759" description="beta-N-acetylhexosaminidase" evidence="7">
    <location>
        <begin position="22"/>
        <end position="738"/>
    </location>
</feature>
<feature type="domain" description="Beta-hexosaminidase bacterial type N-terminal" evidence="9">
    <location>
        <begin position="30"/>
        <end position="156"/>
    </location>
</feature>
<dbReference type="Gene3D" id="3.30.379.10">
    <property type="entry name" value="Chitobiase/beta-hexosaminidase domain 2-like"/>
    <property type="match status" value="1"/>
</dbReference>
<name>A0A9D9DQR7_9BACT</name>
<dbReference type="InterPro" id="IPR025705">
    <property type="entry name" value="Beta_hexosaminidase_sua/sub"/>
</dbReference>
<dbReference type="InterPro" id="IPR008979">
    <property type="entry name" value="Galactose-bd-like_sf"/>
</dbReference>
<keyword evidence="5" id="KW-0326">Glycosidase</keyword>
<organism evidence="11 12">
    <name type="scientific">Candidatus Egerieousia excrementavium</name>
    <dbReference type="NCBI Taxonomy" id="2840778"/>
    <lineage>
        <taxon>Bacteria</taxon>
        <taxon>Pseudomonadati</taxon>
        <taxon>Bacteroidota</taxon>
        <taxon>Bacteroidia</taxon>
        <taxon>Bacteroidales</taxon>
        <taxon>Candidatus Egerieousia</taxon>
    </lineage>
</organism>
<dbReference type="Proteomes" id="UP000823635">
    <property type="component" value="Unassembled WGS sequence"/>
</dbReference>
<dbReference type="CDD" id="cd06563">
    <property type="entry name" value="GH20_chitobiase-like"/>
    <property type="match status" value="1"/>
</dbReference>
<reference evidence="11" key="2">
    <citation type="journal article" date="2021" name="PeerJ">
        <title>Extensive microbial diversity within the chicken gut microbiome revealed by metagenomics and culture.</title>
        <authorList>
            <person name="Gilroy R."/>
            <person name="Ravi A."/>
            <person name="Getino M."/>
            <person name="Pursley I."/>
            <person name="Horton D.L."/>
            <person name="Alikhan N.F."/>
            <person name="Baker D."/>
            <person name="Gharbi K."/>
            <person name="Hall N."/>
            <person name="Watson M."/>
            <person name="Adriaenssens E.M."/>
            <person name="Foster-Nyarko E."/>
            <person name="Jarju S."/>
            <person name="Secka A."/>
            <person name="Antonio M."/>
            <person name="Oren A."/>
            <person name="Chaudhuri R.R."/>
            <person name="La Ragione R."/>
            <person name="Hildebrand F."/>
            <person name="Pallen M.J."/>
        </authorList>
    </citation>
    <scope>NUCLEOTIDE SEQUENCE</scope>
    <source>
        <strain evidence="11">15467</strain>
    </source>
</reference>
<evidence type="ECO:0000256" key="6">
    <source>
        <dbReference type="PIRSR" id="PIRSR625705-1"/>
    </source>
</evidence>
<dbReference type="GO" id="GO:0004563">
    <property type="term" value="F:beta-N-acetylhexosaminidase activity"/>
    <property type="evidence" value="ECO:0007669"/>
    <property type="project" value="UniProtKB-EC"/>
</dbReference>
<evidence type="ECO:0000259" key="10">
    <source>
        <dbReference type="Pfam" id="PF13290"/>
    </source>
</evidence>
<dbReference type="InterPro" id="IPR015883">
    <property type="entry name" value="Glyco_hydro_20_cat"/>
</dbReference>
<dbReference type="InterPro" id="IPR017853">
    <property type="entry name" value="GH"/>
</dbReference>
<dbReference type="GO" id="GO:0030203">
    <property type="term" value="P:glycosaminoglycan metabolic process"/>
    <property type="evidence" value="ECO:0007669"/>
    <property type="project" value="TreeGrafter"/>
</dbReference>